<comment type="catalytic activity">
    <reaction evidence="3">
        <text>tRNA(His) + L-histidine + ATP = L-histidyl-tRNA(His) + AMP + diphosphate + H(+)</text>
        <dbReference type="Rhea" id="RHEA:17313"/>
        <dbReference type="Rhea" id="RHEA-COMP:9665"/>
        <dbReference type="Rhea" id="RHEA-COMP:9689"/>
        <dbReference type="ChEBI" id="CHEBI:15378"/>
        <dbReference type="ChEBI" id="CHEBI:30616"/>
        <dbReference type="ChEBI" id="CHEBI:33019"/>
        <dbReference type="ChEBI" id="CHEBI:57595"/>
        <dbReference type="ChEBI" id="CHEBI:78442"/>
        <dbReference type="ChEBI" id="CHEBI:78527"/>
        <dbReference type="ChEBI" id="CHEBI:456215"/>
        <dbReference type="EC" id="6.1.1.21"/>
    </reaction>
</comment>
<dbReference type="InParanoid" id="L2GP93"/>
<dbReference type="EMBL" id="JH370134">
    <property type="protein sequence ID" value="ELA42117.1"/>
    <property type="molecule type" value="Genomic_DNA"/>
</dbReference>
<dbReference type="PANTHER" id="PTHR11476">
    <property type="entry name" value="HISTIDYL-TRNA SYNTHETASE"/>
    <property type="match status" value="1"/>
</dbReference>
<sequence>MVSLRTPKGTVDLNPQQSLTLEEIVRKVKSIFESHNGVPINTPTFELREILMNKYGEDAKLIYNLEDQGGDICSLRYDLTVPFSRYLCMNRIQKIRRYQIANVFRRDNPSFKTGRLREFIQADFDICGSALPMVNDAEILRMIYDILIAFSLPYAFTIKINDKRILTGLLKVCKVPEDLQQTACSTIDKVGKLTTEEINNELITKGLSERSVSGINRLILNNENKTDLETILNLKEIIKTSKLADTMSSSLSLKNSSDESILDLTEFEKGVDDVEMLLKYLDIYKVKNIKLDLSLARGLDYYTGLIVEAVYEGVDVGSVVGGGRYDNLCASLSSNTLNVPCVGFSVGVMRIFALYPPITPEWDVFVGSGYGLNLEDRMDILNRIWALGLRAETFTSKRVNYMEQVEYAKKNNFSVGVFTGDNEISKGSV</sequence>
<dbReference type="SUPFAM" id="SSF55681">
    <property type="entry name" value="Class II aaRS and biotin synthetases"/>
    <property type="match status" value="1"/>
</dbReference>
<evidence type="ECO:0000313" key="6">
    <source>
        <dbReference type="EMBL" id="ELA42117.1"/>
    </source>
</evidence>
<dbReference type="PIRSF" id="PIRSF001549">
    <property type="entry name" value="His-tRNA_synth"/>
    <property type="match status" value="1"/>
</dbReference>
<feature type="binding site" evidence="4">
    <location>
        <begin position="301"/>
        <end position="302"/>
    </location>
    <ligand>
        <name>L-histidine</name>
        <dbReference type="ChEBI" id="CHEBI:57595"/>
    </ligand>
</feature>
<dbReference type="GO" id="GO:0032543">
    <property type="term" value="P:mitochondrial translation"/>
    <property type="evidence" value="ECO:0007669"/>
    <property type="project" value="EnsemblFungi"/>
</dbReference>
<accession>L2GP93</accession>
<comment type="similarity">
    <text evidence="1">Belongs to the class-II aminoacyl-tRNA synthetase family.</text>
</comment>
<dbReference type="GO" id="GO:0005739">
    <property type="term" value="C:mitochondrion"/>
    <property type="evidence" value="ECO:0007669"/>
    <property type="project" value="EnsemblFungi"/>
</dbReference>
<dbReference type="GeneID" id="19881474"/>
<dbReference type="InterPro" id="IPR004516">
    <property type="entry name" value="HisRS/HisZ"/>
</dbReference>
<dbReference type="Proteomes" id="UP000011082">
    <property type="component" value="Unassembled WGS sequence"/>
</dbReference>
<evidence type="ECO:0000256" key="4">
    <source>
        <dbReference type="PIRSR" id="PIRSR001549-1"/>
    </source>
</evidence>
<dbReference type="EC" id="6.1.1.21" evidence="2"/>
<dbReference type="Gene3D" id="3.30.930.10">
    <property type="entry name" value="Bira Bifunctional Protein, Domain 2"/>
    <property type="match status" value="1"/>
</dbReference>
<dbReference type="GO" id="GO:1990825">
    <property type="term" value="F:sequence-specific mRNA binding"/>
    <property type="evidence" value="ECO:0007669"/>
    <property type="project" value="EnsemblFungi"/>
</dbReference>
<dbReference type="PANTHER" id="PTHR11476:SF7">
    <property type="entry name" value="HISTIDINE--TRNA LIGASE"/>
    <property type="match status" value="1"/>
</dbReference>
<dbReference type="GO" id="GO:0006427">
    <property type="term" value="P:histidyl-tRNA aminoacylation"/>
    <property type="evidence" value="ECO:0007669"/>
    <property type="project" value="EnsemblFungi"/>
</dbReference>
<dbReference type="GO" id="GO:0005829">
    <property type="term" value="C:cytosol"/>
    <property type="evidence" value="ECO:0007669"/>
    <property type="project" value="TreeGrafter"/>
</dbReference>
<gene>
    <name evidence="6" type="ORF">VICG_00758</name>
</gene>
<keyword evidence="6" id="KW-0436">Ligase</keyword>
<feature type="binding site" evidence="4">
    <location>
        <begin position="78"/>
        <end position="80"/>
    </location>
    <ligand>
        <name>L-histidine</name>
        <dbReference type="ChEBI" id="CHEBI:57595"/>
    </ligand>
</feature>
<dbReference type="InterPro" id="IPR036621">
    <property type="entry name" value="Anticodon-bd_dom_sf"/>
</dbReference>
<evidence type="ECO:0000313" key="7">
    <source>
        <dbReference type="Proteomes" id="UP000011082"/>
    </source>
</evidence>
<dbReference type="InterPro" id="IPR041715">
    <property type="entry name" value="HisRS-like_core"/>
</dbReference>
<dbReference type="InterPro" id="IPR045864">
    <property type="entry name" value="aa-tRNA-synth_II/BPL/LPL"/>
</dbReference>
<dbReference type="OMA" id="YQIQKVW"/>
<feature type="binding site" evidence="4">
    <location>
        <position position="121"/>
    </location>
    <ligand>
        <name>L-histidine</name>
        <dbReference type="ChEBI" id="CHEBI:57595"/>
    </ligand>
</feature>
<dbReference type="Pfam" id="PF13393">
    <property type="entry name" value="tRNA-synt_His"/>
    <property type="match status" value="1"/>
</dbReference>
<feature type="domain" description="Aminoacyl-transfer RNA synthetases class-II family profile" evidence="5">
    <location>
        <begin position="96"/>
        <end position="355"/>
    </location>
</feature>
<dbReference type="HOGENOM" id="CLU_025113_4_2_1"/>
<feature type="binding site" evidence="4">
    <location>
        <position position="105"/>
    </location>
    <ligand>
        <name>L-histidine</name>
        <dbReference type="ChEBI" id="CHEBI:57595"/>
    </ligand>
</feature>
<dbReference type="STRING" id="993615.L2GP93"/>
<dbReference type="VEuPathDB" id="MicrosporidiaDB:VICG_00758"/>
<feature type="binding site" evidence="4">
    <location>
        <position position="125"/>
    </location>
    <ligand>
        <name>L-histidine</name>
        <dbReference type="ChEBI" id="CHEBI:57595"/>
    </ligand>
</feature>
<protein>
    <recommendedName>
        <fullName evidence="2">histidine--tRNA ligase</fullName>
        <ecNumber evidence="2">6.1.1.21</ecNumber>
    </recommendedName>
</protein>
<evidence type="ECO:0000256" key="1">
    <source>
        <dbReference type="ARBA" id="ARBA00008226"/>
    </source>
</evidence>
<dbReference type="PROSITE" id="PS50862">
    <property type="entry name" value="AA_TRNA_LIGASE_II"/>
    <property type="match status" value="1"/>
</dbReference>
<dbReference type="FunCoup" id="L2GP93">
    <property type="interactions" value="148"/>
</dbReference>
<evidence type="ECO:0000256" key="2">
    <source>
        <dbReference type="ARBA" id="ARBA00012815"/>
    </source>
</evidence>
<evidence type="ECO:0000259" key="5">
    <source>
        <dbReference type="PROSITE" id="PS50862"/>
    </source>
</evidence>
<dbReference type="CDD" id="cd00773">
    <property type="entry name" value="HisRS-like_core"/>
    <property type="match status" value="1"/>
</dbReference>
<dbReference type="AlphaFoldDB" id="L2GP93"/>
<dbReference type="InterPro" id="IPR006195">
    <property type="entry name" value="aa-tRNA-synth_II"/>
</dbReference>
<evidence type="ECO:0000256" key="3">
    <source>
        <dbReference type="ARBA" id="ARBA00047639"/>
    </source>
</evidence>
<name>L2GP93_VITCO</name>
<keyword evidence="7" id="KW-1185">Reference proteome</keyword>
<dbReference type="RefSeq" id="XP_007604209.1">
    <property type="nucleotide sequence ID" value="XM_007604147.1"/>
</dbReference>
<organism evidence="6 7">
    <name type="scientific">Vittaforma corneae (strain ATCC 50505)</name>
    <name type="common">Microsporidian parasite</name>
    <name type="synonym">Nosema corneum</name>
    <dbReference type="NCBI Taxonomy" id="993615"/>
    <lineage>
        <taxon>Eukaryota</taxon>
        <taxon>Fungi</taxon>
        <taxon>Fungi incertae sedis</taxon>
        <taxon>Microsporidia</taxon>
        <taxon>Nosematidae</taxon>
        <taxon>Vittaforma</taxon>
    </lineage>
</organism>
<feature type="binding site" evidence="4">
    <location>
        <position position="297"/>
    </location>
    <ligand>
        <name>L-histidine</name>
        <dbReference type="ChEBI" id="CHEBI:57595"/>
    </ligand>
</feature>
<reference evidence="7" key="1">
    <citation type="submission" date="2011-05" db="EMBL/GenBank/DDBJ databases">
        <title>The genome sequence of Vittaforma corneae strain ATCC 50505.</title>
        <authorList>
            <consortium name="The Broad Institute Genome Sequencing Platform"/>
            <person name="Cuomo C."/>
            <person name="Didier E."/>
            <person name="Bowers L."/>
            <person name="Young S.K."/>
            <person name="Zeng Q."/>
            <person name="Gargeya S."/>
            <person name="Fitzgerald M."/>
            <person name="Haas B."/>
            <person name="Abouelleil A."/>
            <person name="Alvarado L."/>
            <person name="Arachchi H.M."/>
            <person name="Berlin A."/>
            <person name="Chapman S.B."/>
            <person name="Gearin G."/>
            <person name="Goldberg J."/>
            <person name="Griggs A."/>
            <person name="Gujja S."/>
            <person name="Hansen M."/>
            <person name="Heiman D."/>
            <person name="Howarth C."/>
            <person name="Larimer J."/>
            <person name="Lui A."/>
            <person name="MacDonald P.J.P."/>
            <person name="McCowen C."/>
            <person name="Montmayeur A."/>
            <person name="Murphy C."/>
            <person name="Neiman D."/>
            <person name="Pearson M."/>
            <person name="Priest M."/>
            <person name="Roberts A."/>
            <person name="Saif S."/>
            <person name="Shea T."/>
            <person name="Sisk P."/>
            <person name="Stolte C."/>
            <person name="Sykes S."/>
            <person name="Wortman J."/>
            <person name="Nusbaum C."/>
            <person name="Birren B."/>
        </authorList>
    </citation>
    <scope>NUCLEOTIDE SEQUENCE [LARGE SCALE GENOMIC DNA]</scope>
    <source>
        <strain evidence="7">ATCC 50505</strain>
    </source>
</reference>
<dbReference type="OrthoDB" id="1906957at2759"/>
<dbReference type="Gene3D" id="3.40.50.800">
    <property type="entry name" value="Anticodon-binding domain"/>
    <property type="match status" value="1"/>
</dbReference>
<proteinExistence type="inferred from homology"/>
<dbReference type="GO" id="GO:0004821">
    <property type="term" value="F:histidine-tRNA ligase activity"/>
    <property type="evidence" value="ECO:0007669"/>
    <property type="project" value="UniProtKB-EC"/>
</dbReference>